<feature type="non-terminal residue" evidence="3">
    <location>
        <position position="44"/>
    </location>
</feature>
<reference evidence="3 4" key="1">
    <citation type="submission" date="2018-08" db="EMBL/GenBank/DDBJ databases">
        <title>Recombination of ecologically and evolutionarily significant loci maintains genetic cohesion in the Pseudomonas syringae species complex.</title>
        <authorList>
            <person name="Dillon M."/>
            <person name="Thakur S."/>
            <person name="Almeida R.N.D."/>
            <person name="Weir B.S."/>
            <person name="Guttman D.S."/>
        </authorList>
    </citation>
    <scope>NUCLEOTIDE SEQUENCE [LARGE SCALE GENOMIC DNA]</scope>
    <source>
        <strain evidence="3 4">88_10</strain>
    </source>
</reference>
<evidence type="ECO:0000256" key="1">
    <source>
        <dbReference type="ARBA" id="ARBA00022500"/>
    </source>
</evidence>
<dbReference type="Proteomes" id="UP000282378">
    <property type="component" value="Unassembled WGS sequence"/>
</dbReference>
<gene>
    <name evidence="3" type="ORF">APX70_03447</name>
</gene>
<dbReference type="InterPro" id="IPR051310">
    <property type="entry name" value="MCP_chemotaxis"/>
</dbReference>
<organism evidence="3 4">
    <name type="scientific">Pseudomonas syringae pv. maculicola</name>
    <dbReference type="NCBI Taxonomy" id="59511"/>
    <lineage>
        <taxon>Bacteria</taxon>
        <taxon>Pseudomonadati</taxon>
        <taxon>Pseudomonadota</taxon>
        <taxon>Gammaproteobacteria</taxon>
        <taxon>Pseudomonadales</taxon>
        <taxon>Pseudomonadaceae</taxon>
        <taxon>Pseudomonas</taxon>
    </lineage>
</organism>
<evidence type="ECO:0000313" key="3">
    <source>
        <dbReference type="EMBL" id="RMM03068.1"/>
    </source>
</evidence>
<sequence>MVAAEVRKLAERSQVAAQEIGELSSSSVEMAEKAGKLLDEMVPS</sequence>
<dbReference type="GO" id="GO:0004888">
    <property type="term" value="F:transmembrane signaling receptor activity"/>
    <property type="evidence" value="ECO:0007669"/>
    <property type="project" value="TreeGrafter"/>
</dbReference>
<dbReference type="GO" id="GO:0005886">
    <property type="term" value="C:plasma membrane"/>
    <property type="evidence" value="ECO:0007669"/>
    <property type="project" value="TreeGrafter"/>
</dbReference>
<comment type="caution">
    <text evidence="3">The sequence shown here is derived from an EMBL/GenBank/DDBJ whole genome shotgun (WGS) entry which is preliminary data.</text>
</comment>
<comment type="similarity">
    <text evidence="2">Belongs to the methyl-accepting chemotaxis (MCP) protein family.</text>
</comment>
<dbReference type="GO" id="GO:0006935">
    <property type="term" value="P:chemotaxis"/>
    <property type="evidence" value="ECO:0007669"/>
    <property type="project" value="UniProtKB-KW"/>
</dbReference>
<name>A0A3M3ARF0_PSEYM</name>
<accession>A0A3M3ARF0</accession>
<proteinExistence type="inferred from homology"/>
<keyword evidence="1" id="KW-0145">Chemotaxis</keyword>
<dbReference type="PANTHER" id="PTHR43531">
    <property type="entry name" value="PROTEIN ICFG"/>
    <property type="match status" value="1"/>
</dbReference>
<evidence type="ECO:0000256" key="2">
    <source>
        <dbReference type="ARBA" id="ARBA00029447"/>
    </source>
</evidence>
<dbReference type="PANTHER" id="PTHR43531:SF11">
    <property type="entry name" value="METHYL-ACCEPTING CHEMOTAXIS PROTEIN 3"/>
    <property type="match status" value="1"/>
</dbReference>
<dbReference type="SUPFAM" id="SSF58104">
    <property type="entry name" value="Methyl-accepting chemotaxis protein (MCP) signaling domain"/>
    <property type="match status" value="1"/>
</dbReference>
<dbReference type="EMBL" id="RBNL01000360">
    <property type="protein sequence ID" value="RMM03068.1"/>
    <property type="molecule type" value="Genomic_DNA"/>
</dbReference>
<evidence type="ECO:0000313" key="4">
    <source>
        <dbReference type="Proteomes" id="UP000282378"/>
    </source>
</evidence>
<dbReference type="AlphaFoldDB" id="A0A3M3ARF0"/>
<protein>
    <submittedName>
        <fullName evidence="3">Methyl-accepting chemotaxis protein</fullName>
    </submittedName>
</protein>
<dbReference type="Gene3D" id="1.10.287.950">
    <property type="entry name" value="Methyl-accepting chemotaxis protein"/>
    <property type="match status" value="1"/>
</dbReference>